<evidence type="ECO:0000256" key="1">
    <source>
        <dbReference type="ARBA" id="ARBA00001275"/>
    </source>
</evidence>
<proteinExistence type="inferred from homology"/>
<comment type="function">
    <text evidence="9">Phosphorylase is an important allosteric enzyme in carbohydrate metabolism. Enzymes from different sources differ in their regulatory mechanisms and in their natural substrates. However, all known phosphorylases share catalytic and structural properties.</text>
</comment>
<comment type="catalytic activity">
    <reaction evidence="1">
        <text>[(1-&gt;4)-alpha-D-glucosyl](n) + phosphate = [(1-&gt;4)-alpha-D-glucosyl](n-1) + alpha-D-glucose 1-phosphate</text>
        <dbReference type="Rhea" id="RHEA:41732"/>
        <dbReference type="Rhea" id="RHEA-COMP:9584"/>
        <dbReference type="Rhea" id="RHEA-COMP:9586"/>
        <dbReference type="ChEBI" id="CHEBI:15444"/>
        <dbReference type="ChEBI" id="CHEBI:43474"/>
        <dbReference type="ChEBI" id="CHEBI:58601"/>
        <dbReference type="EC" id="2.4.1.1"/>
    </reaction>
</comment>
<dbReference type="Gene3D" id="3.40.50.2000">
    <property type="entry name" value="Glycogen Phosphorylase B"/>
    <property type="match status" value="3"/>
</dbReference>
<comment type="caution">
    <text evidence="10">The sequence shown here is derived from an EMBL/GenBank/DDBJ whole genome shotgun (WGS) entry which is preliminary data.</text>
</comment>
<keyword evidence="7" id="KW-0663">Pyridoxal phosphate</keyword>
<dbReference type="GO" id="GO:0008184">
    <property type="term" value="F:glycogen phosphorylase activity"/>
    <property type="evidence" value="ECO:0007669"/>
    <property type="project" value="InterPro"/>
</dbReference>
<dbReference type="NCBIfam" id="TIGR02094">
    <property type="entry name" value="more_P_ylases"/>
    <property type="match status" value="2"/>
</dbReference>
<dbReference type="PANTHER" id="PTHR42655:SF1">
    <property type="entry name" value="GLYCOGEN PHOSPHORYLASE"/>
    <property type="match status" value="1"/>
</dbReference>
<name>A0A0G1M2S5_9BACT</name>
<dbReference type="Proteomes" id="UP000034264">
    <property type="component" value="Unassembled WGS sequence"/>
</dbReference>
<dbReference type="Pfam" id="PF00343">
    <property type="entry name" value="Phosphorylase"/>
    <property type="match status" value="1"/>
</dbReference>
<accession>A0A0G1M2S5</accession>
<dbReference type="AlphaFoldDB" id="A0A0G1M2S5"/>
<dbReference type="PANTHER" id="PTHR42655">
    <property type="entry name" value="GLYCOGEN PHOSPHORYLASE"/>
    <property type="match status" value="1"/>
</dbReference>
<evidence type="ECO:0000313" key="11">
    <source>
        <dbReference type="Proteomes" id="UP000034264"/>
    </source>
</evidence>
<dbReference type="GO" id="GO:0005975">
    <property type="term" value="P:carbohydrate metabolic process"/>
    <property type="evidence" value="ECO:0007669"/>
    <property type="project" value="InterPro"/>
</dbReference>
<evidence type="ECO:0000256" key="9">
    <source>
        <dbReference type="ARBA" id="ARBA00025174"/>
    </source>
</evidence>
<evidence type="ECO:0000256" key="3">
    <source>
        <dbReference type="ARBA" id="ARBA00006047"/>
    </source>
</evidence>
<dbReference type="PATRIC" id="fig|1618366.3.peg.844"/>
<keyword evidence="8" id="KW-0119">Carbohydrate metabolism</keyword>
<protein>
    <recommendedName>
        <fullName evidence="4">glycogen phosphorylase</fullName>
        <ecNumber evidence="4">2.4.1.1</ecNumber>
    </recommendedName>
</protein>
<evidence type="ECO:0000313" key="10">
    <source>
        <dbReference type="EMBL" id="KKU02464.1"/>
    </source>
</evidence>
<evidence type="ECO:0000256" key="8">
    <source>
        <dbReference type="ARBA" id="ARBA00023277"/>
    </source>
</evidence>
<dbReference type="EC" id="2.4.1.1" evidence="4"/>
<dbReference type="SUPFAM" id="SSF53756">
    <property type="entry name" value="UDP-Glycosyltransferase/glycogen phosphorylase"/>
    <property type="match status" value="1"/>
</dbReference>
<evidence type="ECO:0000256" key="5">
    <source>
        <dbReference type="ARBA" id="ARBA00022676"/>
    </source>
</evidence>
<dbReference type="EMBL" id="LCKS01000014">
    <property type="protein sequence ID" value="KKU02464.1"/>
    <property type="molecule type" value="Genomic_DNA"/>
</dbReference>
<reference evidence="10 11" key="1">
    <citation type="journal article" date="2015" name="Nature">
        <title>rRNA introns, odd ribosomes, and small enigmatic genomes across a large radiation of phyla.</title>
        <authorList>
            <person name="Brown C.T."/>
            <person name="Hug L.A."/>
            <person name="Thomas B.C."/>
            <person name="Sharon I."/>
            <person name="Castelle C.J."/>
            <person name="Singh A."/>
            <person name="Wilkins M.J."/>
            <person name="Williams K.H."/>
            <person name="Banfield J.F."/>
        </authorList>
    </citation>
    <scope>NUCLEOTIDE SEQUENCE [LARGE SCALE GENOMIC DNA]</scope>
</reference>
<evidence type="ECO:0000256" key="4">
    <source>
        <dbReference type="ARBA" id="ARBA00012591"/>
    </source>
</evidence>
<keyword evidence="5" id="KW-0328">Glycosyltransferase</keyword>
<evidence type="ECO:0000256" key="6">
    <source>
        <dbReference type="ARBA" id="ARBA00022679"/>
    </source>
</evidence>
<comment type="similarity">
    <text evidence="3">Belongs to the glycogen phosphorylase family.</text>
</comment>
<keyword evidence="6" id="KW-0808">Transferase</keyword>
<dbReference type="InterPro" id="IPR035090">
    <property type="entry name" value="Pyridoxal_P_attach_site"/>
</dbReference>
<sequence>MDRPIAYFCAEYALDPRLPIYAGGLGILAGDYLREASDQKFPLVAVGLFYSFNNLAQLDPILQIEVPIQDKKIKAQVFKYAVGSIPVYLLDTNVGENDPVDRLITHKLYTADKETRLKQELILGIGGLRTLAALKIHPRLYHLNEGHSAFLALELIRHEIMERKIGFAEAISITRERIIFTNHTLAAAGREVYSNDLVCLMLMGFAQELGVPVAEVVKLGLVQESSMFSMTMLSLRMAGRVNAVSKLHAQKAAGIWTDHPMIPITNGIHISTWDKVGDDVVTGHKIQKAKLLINLGWDPQTLILGWARRFVEYKRPLAILENLERFINIAKNSQYPLKLVFSGQPHESDANGRELIQKLESLIRDRIGDCVVYLPNYNLEIAQTLVSGCDVWLNTPIVGFEACGTSGMKAALNGVLPATTRDGWADEVDLYKVGWTLDSDHLGQNILDVLEHDIVPMYYQKPQEWQKLMRNARDLAINQFSTARMLREYREKMYN</sequence>
<comment type="cofactor">
    <cofactor evidence="2">
        <name>pyridoxal 5'-phosphate</name>
        <dbReference type="ChEBI" id="CHEBI:597326"/>
    </cofactor>
</comment>
<organism evidence="10 11">
    <name type="scientific">Candidatus Amesbacteria bacterium GW2011_GWC2_45_19</name>
    <dbReference type="NCBI Taxonomy" id="1618366"/>
    <lineage>
        <taxon>Bacteria</taxon>
        <taxon>Candidatus Amesiibacteriota</taxon>
    </lineage>
</organism>
<evidence type="ECO:0000256" key="7">
    <source>
        <dbReference type="ARBA" id="ARBA00022898"/>
    </source>
</evidence>
<dbReference type="PROSITE" id="PS00102">
    <property type="entry name" value="PHOSPHORYLASE"/>
    <property type="match status" value="1"/>
</dbReference>
<dbReference type="InterPro" id="IPR011834">
    <property type="entry name" value="Agluc_phsphrylas"/>
</dbReference>
<dbReference type="GO" id="GO:0030170">
    <property type="term" value="F:pyridoxal phosphate binding"/>
    <property type="evidence" value="ECO:0007669"/>
    <property type="project" value="InterPro"/>
</dbReference>
<gene>
    <name evidence="10" type="ORF">UX05_C0014G0002</name>
</gene>
<evidence type="ECO:0000256" key="2">
    <source>
        <dbReference type="ARBA" id="ARBA00001933"/>
    </source>
</evidence>
<dbReference type="InterPro" id="IPR000811">
    <property type="entry name" value="Glyco_trans_35"/>
</dbReference>
<dbReference type="InterPro" id="IPR052182">
    <property type="entry name" value="Glycogen/Maltodextrin_Phosph"/>
</dbReference>